<evidence type="ECO:0000313" key="2">
    <source>
        <dbReference type="Proteomes" id="UP000196980"/>
    </source>
</evidence>
<dbReference type="Proteomes" id="UP000196980">
    <property type="component" value="Chromosome"/>
</dbReference>
<accession>A0ABC8AG93</accession>
<organism evidence="1 2">
    <name type="scientific">Xylella fastidiosa</name>
    <dbReference type="NCBI Taxonomy" id="2371"/>
    <lineage>
        <taxon>Bacteria</taxon>
        <taxon>Pseudomonadati</taxon>
        <taxon>Pseudomonadota</taxon>
        <taxon>Gammaproteobacteria</taxon>
        <taxon>Lysobacterales</taxon>
        <taxon>Lysobacteraceae</taxon>
        <taxon>Xylella</taxon>
    </lineage>
</organism>
<dbReference type="EMBL" id="CP009885">
    <property type="protein sequence ID" value="ALR07567.1"/>
    <property type="molecule type" value="Genomic_DNA"/>
</dbReference>
<reference evidence="2" key="1">
    <citation type="submission" date="2014-11" db="EMBL/GenBank/DDBJ databases">
        <title>Xylella fastidiosa Hib4 Genome Sequencing.</title>
        <authorList>
            <person name="Pierry P.M."/>
            <person name="da Silva A.M."/>
        </authorList>
    </citation>
    <scope>NUCLEOTIDE SEQUENCE [LARGE SCALE GENOMIC DNA]</scope>
    <source>
        <strain evidence="2">Hib4</strain>
    </source>
</reference>
<evidence type="ECO:0000313" key="1">
    <source>
        <dbReference type="EMBL" id="ALR07567.1"/>
    </source>
</evidence>
<sequence>MERVPAVSHGTHWQAHCKARKITKQDTAPIFHAFGINAAVAEPVAGVVGDLFLHTFPRIAPATPCTQTVLFLEMDSSRRTSTCF</sequence>
<dbReference type="AlphaFoldDB" id="A0ABC8AG93"/>
<proteinExistence type="predicted"/>
<name>A0ABC8AG93_XYLFS</name>
<protein>
    <submittedName>
        <fullName evidence="1">Uncharacterized protein</fullName>
    </submittedName>
</protein>
<dbReference type="RefSeq" id="WP_088578513.1">
    <property type="nucleotide sequence ID" value="NZ_CP009885.1"/>
</dbReference>
<gene>
    <name evidence="1" type="ORF">XFHB_12730</name>
</gene>
<dbReference type="KEGG" id="xfh:XFHB_12730"/>